<dbReference type="CDD" id="cd16359">
    <property type="entry name" value="VOC_BsCatE_like_C"/>
    <property type="match status" value="1"/>
</dbReference>
<reference evidence="2 3" key="1">
    <citation type="submission" date="2018-11" db="EMBL/GenBank/DDBJ databases">
        <title>Phylogenetic determinants of toxin gene distribution in genomes of Brevibacillus laterosporus.</title>
        <authorList>
            <person name="Glare T.R."/>
            <person name="Durrant A."/>
            <person name="Berry C."/>
            <person name="Palma L."/>
            <person name="Ormskirk M."/>
            <person name="Cox M.O."/>
        </authorList>
    </citation>
    <scope>NUCLEOTIDE SEQUENCE [LARGE SCALE GENOMIC DNA]</scope>
    <source>
        <strain evidence="2 3">1821L</strain>
    </source>
</reference>
<dbReference type="GO" id="GO:0046872">
    <property type="term" value="F:metal ion binding"/>
    <property type="evidence" value="ECO:0007669"/>
    <property type="project" value="UniProtKB-KW"/>
</dbReference>
<dbReference type="InterPro" id="IPR029068">
    <property type="entry name" value="Glyas_Bleomycin-R_OHBP_Dase"/>
</dbReference>
<organism evidence="2 3">
    <name type="scientific">Brevibacillus laterosporus</name>
    <name type="common">Bacillus laterosporus</name>
    <dbReference type="NCBI Taxonomy" id="1465"/>
    <lineage>
        <taxon>Bacteria</taxon>
        <taxon>Bacillati</taxon>
        <taxon>Bacillota</taxon>
        <taxon>Bacilli</taxon>
        <taxon>Bacillales</taxon>
        <taxon>Paenibacillaceae</taxon>
        <taxon>Brevibacillus</taxon>
    </lineage>
</organism>
<dbReference type="AlphaFoldDB" id="A0A502H8G1"/>
<evidence type="ECO:0000256" key="1">
    <source>
        <dbReference type="ARBA" id="ARBA00022723"/>
    </source>
</evidence>
<protein>
    <submittedName>
        <fullName evidence="2">VOC family protein</fullName>
    </submittedName>
</protein>
<dbReference type="GO" id="GO:0004462">
    <property type="term" value="F:lactoylglutathione lyase activity"/>
    <property type="evidence" value="ECO:0007669"/>
    <property type="project" value="InterPro"/>
</dbReference>
<accession>A0A502H8G1</accession>
<name>A0A502H8G1_BRELA</name>
<dbReference type="EMBL" id="CP033464">
    <property type="protein sequence ID" value="QDX95622.1"/>
    <property type="molecule type" value="Genomic_DNA"/>
</dbReference>
<dbReference type="Pfam" id="PF00903">
    <property type="entry name" value="Glyoxalase"/>
    <property type="match status" value="2"/>
</dbReference>
<keyword evidence="3" id="KW-1185">Reference proteome</keyword>
<dbReference type="InterPro" id="IPR004360">
    <property type="entry name" value="Glyas_Fos-R_dOase_dom"/>
</dbReference>
<dbReference type="PROSITE" id="PS51819">
    <property type="entry name" value="VOC"/>
    <property type="match status" value="2"/>
</dbReference>
<dbReference type="Gene3D" id="3.10.180.10">
    <property type="entry name" value="2,3-Dihydroxybiphenyl 1,2-Dioxygenase, domain 1"/>
    <property type="match status" value="2"/>
</dbReference>
<dbReference type="PANTHER" id="PTHR43279:SF1">
    <property type="entry name" value="CATECHOL-2,3-DIOXYGENASE"/>
    <property type="match status" value="1"/>
</dbReference>
<dbReference type="PROSITE" id="PS00934">
    <property type="entry name" value="GLYOXALASE_I_1"/>
    <property type="match status" value="2"/>
</dbReference>
<dbReference type="Proteomes" id="UP000319432">
    <property type="component" value="Chromosome"/>
</dbReference>
<dbReference type="InterPro" id="IPR018146">
    <property type="entry name" value="Glyoxalase_1_CS"/>
</dbReference>
<keyword evidence="1" id="KW-0479">Metal-binding</keyword>
<evidence type="ECO:0000313" key="2">
    <source>
        <dbReference type="EMBL" id="QDX95622.1"/>
    </source>
</evidence>
<dbReference type="PANTHER" id="PTHR43279">
    <property type="entry name" value="CATECHOL-2,3-DIOXYGENASE"/>
    <property type="match status" value="1"/>
</dbReference>
<sequence>MNFHGYPYTFVSQVHLIIENLERSVTFYRDMLGLQVLHRTETKVVFTANGKTPLVTIEQPDKVVPKEPRTTGLYHFALLVPQRADLANILFHLLQKGYPLQGASDHLVSEALYLADPDGNGIEIYVDRPSKTWIWDGDNVGMSTEPLDIEGLLQENKEQDWQRMPSETIMGHIHLQVADLKQAEEFYTQGLGFEVTSRYGSQALFISTGKYHHHIGLNTWGSAGAPAPSPNSVGLQSYTLVLSDEESRERMVQQVKNMGASIIEENGVIITKDPFGTTIHLVVY</sequence>
<dbReference type="OrthoDB" id="9792626at2"/>
<proteinExistence type="predicted"/>
<dbReference type="SUPFAM" id="SSF54593">
    <property type="entry name" value="Glyoxalase/Bleomycin resistance protein/Dihydroxybiphenyl dioxygenase"/>
    <property type="match status" value="2"/>
</dbReference>
<gene>
    <name evidence="2" type="ORF">EEL30_27225</name>
</gene>
<dbReference type="InterPro" id="IPR037523">
    <property type="entry name" value="VOC_core"/>
</dbReference>
<evidence type="ECO:0000313" key="3">
    <source>
        <dbReference type="Proteomes" id="UP000319432"/>
    </source>
</evidence>